<dbReference type="STRING" id="6186.A0A183JQ52"/>
<dbReference type="WBParaSite" id="SCUD_0000483901-mRNA-1">
    <property type="protein sequence ID" value="SCUD_0000483901-mRNA-1"/>
    <property type="gene ID" value="SCUD_0000483901"/>
</dbReference>
<dbReference type="GO" id="GO:0005525">
    <property type="term" value="F:GTP binding"/>
    <property type="evidence" value="ECO:0007669"/>
    <property type="project" value="InterPro"/>
</dbReference>
<name>A0A183JQ52_9TREM</name>
<evidence type="ECO:0000313" key="3">
    <source>
        <dbReference type="EMBL" id="VDO91175.1"/>
    </source>
</evidence>
<dbReference type="InterPro" id="IPR030379">
    <property type="entry name" value="G_SEPTIN_dom"/>
</dbReference>
<organism evidence="5">
    <name type="scientific">Schistosoma curassoni</name>
    <dbReference type="NCBI Taxonomy" id="6186"/>
    <lineage>
        <taxon>Eukaryota</taxon>
        <taxon>Metazoa</taxon>
        <taxon>Spiralia</taxon>
        <taxon>Lophotrochozoa</taxon>
        <taxon>Platyhelminthes</taxon>
        <taxon>Trematoda</taxon>
        <taxon>Digenea</taxon>
        <taxon>Strigeidida</taxon>
        <taxon>Schistosomatoidea</taxon>
        <taxon>Schistosomatidae</taxon>
        <taxon>Schistosoma</taxon>
    </lineage>
</organism>
<reference evidence="5" key="1">
    <citation type="submission" date="2016-06" db="UniProtKB">
        <authorList>
            <consortium name="WormBaseParasite"/>
        </authorList>
    </citation>
    <scope>IDENTIFICATION</scope>
</reference>
<dbReference type="PANTHER" id="PTHR18884">
    <property type="entry name" value="SEPTIN"/>
    <property type="match status" value="1"/>
</dbReference>
<evidence type="ECO:0000259" key="2">
    <source>
        <dbReference type="PROSITE" id="PS51719"/>
    </source>
</evidence>
<keyword evidence="4" id="KW-1185">Reference proteome</keyword>
<feature type="chain" id="PRO_5043140624" evidence="1">
    <location>
        <begin position="23"/>
        <end position="240"/>
    </location>
</feature>
<feature type="domain" description="Septin-type G" evidence="2">
    <location>
        <begin position="1"/>
        <end position="210"/>
    </location>
</feature>
<dbReference type="AlphaFoldDB" id="A0A183JQ52"/>
<accession>A0A183JQ52</accession>
<reference evidence="3 4" key="2">
    <citation type="submission" date="2018-11" db="EMBL/GenBank/DDBJ databases">
        <authorList>
            <consortium name="Pathogen Informatics"/>
        </authorList>
    </citation>
    <scope>NUCLEOTIDE SEQUENCE [LARGE SCALE GENOMIC DNA]</scope>
    <source>
        <strain evidence="3">Dakar</strain>
        <strain evidence="4">Dakar, Senegal</strain>
    </source>
</reference>
<dbReference type="InterPro" id="IPR027417">
    <property type="entry name" value="P-loop_NTPase"/>
</dbReference>
<sequence length="240" mass="28165">MCLKLVLTFCFVLFLSWKPIEDYIDSTFEQYFKDECGLNRKNIHDHRVHCCLYFISPYGHGLRQIDVEFMRRLQHKVNIVPVIAKADALTANELRAFKERIMADFDRYKIDIYRLPECDSDEEDEIKRLDKEIKAVLPFAVVGSNCVIDLDGSRRARGRQYPWGSVEVENSRHCDFTKLRIFLLNQFTSYTLKFIDTDFLDVLFTMNMTLLSVPRKVSNTVLLNRMKDSIDAKLRDQQAG</sequence>
<proteinExistence type="predicted"/>
<gene>
    <name evidence="3" type="ORF">SCUD_LOCUS4839</name>
</gene>
<dbReference type="EMBL" id="UZAK01006917">
    <property type="protein sequence ID" value="VDO91175.1"/>
    <property type="molecule type" value="Genomic_DNA"/>
</dbReference>
<keyword evidence="1" id="KW-0732">Signal</keyword>
<evidence type="ECO:0000313" key="4">
    <source>
        <dbReference type="Proteomes" id="UP000279833"/>
    </source>
</evidence>
<dbReference type="Proteomes" id="UP000279833">
    <property type="component" value="Unassembled WGS sequence"/>
</dbReference>
<feature type="signal peptide" evidence="1">
    <location>
        <begin position="1"/>
        <end position="22"/>
    </location>
</feature>
<evidence type="ECO:0000313" key="5">
    <source>
        <dbReference type="WBParaSite" id="SCUD_0000483901-mRNA-1"/>
    </source>
</evidence>
<evidence type="ECO:0000256" key="1">
    <source>
        <dbReference type="SAM" id="SignalP"/>
    </source>
</evidence>
<protein>
    <submittedName>
        <fullName evidence="5">Septin-type G domain-containing protein</fullName>
    </submittedName>
</protein>
<dbReference type="Pfam" id="PF00735">
    <property type="entry name" value="Septin"/>
    <property type="match status" value="1"/>
</dbReference>
<dbReference type="SUPFAM" id="SSF52540">
    <property type="entry name" value="P-loop containing nucleoside triphosphate hydrolases"/>
    <property type="match status" value="1"/>
</dbReference>
<dbReference type="Gene3D" id="3.40.50.300">
    <property type="entry name" value="P-loop containing nucleotide triphosphate hydrolases"/>
    <property type="match status" value="1"/>
</dbReference>
<dbReference type="PROSITE" id="PS51719">
    <property type="entry name" value="G_SEPTIN"/>
    <property type="match status" value="1"/>
</dbReference>